<evidence type="ECO:0000313" key="2">
    <source>
        <dbReference type="Proteomes" id="UP001165667"/>
    </source>
</evidence>
<reference evidence="1" key="1">
    <citation type="submission" date="2022-05" db="EMBL/GenBank/DDBJ databases">
        <authorList>
            <person name="Pankratov T."/>
        </authorList>
    </citation>
    <scope>NUCLEOTIDE SEQUENCE</scope>
    <source>
        <strain evidence="1">BP6-180914</strain>
    </source>
</reference>
<dbReference type="EMBL" id="JAMOIM010000048">
    <property type="protein sequence ID" value="MCW6512378.1"/>
    <property type="molecule type" value="Genomic_DNA"/>
</dbReference>
<name>A0AA42CMB4_9HYPH</name>
<dbReference type="Proteomes" id="UP001165667">
    <property type="component" value="Unassembled WGS sequence"/>
</dbReference>
<dbReference type="AlphaFoldDB" id="A0AA42CMB4"/>
<sequence length="89" mass="9512">MNQVHTPEHTLALQIGALLHIGGADTLFLTESSIEDYLQASPAGAKTGARVLEEIKQMIPSAEGSSSLHFEIITLLNSRIASLNGQVEE</sequence>
<proteinExistence type="predicted"/>
<keyword evidence="2" id="KW-1185">Reference proteome</keyword>
<accession>A0AA42CMB4</accession>
<organism evidence="1 2">
    <name type="scientific">Lichenifustis flavocetrariae</name>
    <dbReference type="NCBI Taxonomy" id="2949735"/>
    <lineage>
        <taxon>Bacteria</taxon>
        <taxon>Pseudomonadati</taxon>
        <taxon>Pseudomonadota</taxon>
        <taxon>Alphaproteobacteria</taxon>
        <taxon>Hyphomicrobiales</taxon>
        <taxon>Lichenihabitantaceae</taxon>
        <taxon>Lichenifustis</taxon>
    </lineage>
</organism>
<dbReference type="RefSeq" id="WP_282588754.1">
    <property type="nucleotide sequence ID" value="NZ_JAMOIM010000048.1"/>
</dbReference>
<gene>
    <name evidence="1" type="ORF">M8523_31155</name>
</gene>
<evidence type="ECO:0000313" key="1">
    <source>
        <dbReference type="EMBL" id="MCW6512378.1"/>
    </source>
</evidence>
<protein>
    <submittedName>
        <fullName evidence="1">Uncharacterized protein</fullName>
    </submittedName>
</protein>
<comment type="caution">
    <text evidence="1">The sequence shown here is derived from an EMBL/GenBank/DDBJ whole genome shotgun (WGS) entry which is preliminary data.</text>
</comment>